<dbReference type="PANTHER" id="PTHR30177">
    <property type="entry name" value="GLYCINE BETAINE/L-PROLINE TRANSPORT SYSTEM PERMEASE PROTEIN PROW"/>
    <property type="match status" value="1"/>
</dbReference>
<keyword evidence="3 6" id="KW-0812">Transmembrane</keyword>
<dbReference type="Gene3D" id="1.10.3720.10">
    <property type="entry name" value="MetI-like"/>
    <property type="match status" value="1"/>
</dbReference>
<feature type="transmembrane region" description="Helical" evidence="6">
    <location>
        <begin position="156"/>
        <end position="176"/>
    </location>
</feature>
<evidence type="ECO:0000256" key="3">
    <source>
        <dbReference type="ARBA" id="ARBA00022692"/>
    </source>
</evidence>
<evidence type="ECO:0000256" key="2">
    <source>
        <dbReference type="ARBA" id="ARBA00022448"/>
    </source>
</evidence>
<dbReference type="GO" id="GO:0005886">
    <property type="term" value="C:plasma membrane"/>
    <property type="evidence" value="ECO:0007669"/>
    <property type="project" value="UniProtKB-SubCell"/>
</dbReference>
<name>A0AB39URM9_9BIFI</name>
<gene>
    <name evidence="10" type="ORF">QN062_04695</name>
    <name evidence="9" type="ORF">QN216_08710</name>
    <name evidence="8" type="ORF">QN217_01755</name>
</gene>
<evidence type="ECO:0000256" key="6">
    <source>
        <dbReference type="RuleBase" id="RU363032"/>
    </source>
</evidence>
<feature type="domain" description="ABC transmembrane type-1" evidence="7">
    <location>
        <begin position="27"/>
        <end position="205"/>
    </location>
</feature>
<protein>
    <submittedName>
        <fullName evidence="10">ABC transporter permease</fullName>
    </submittedName>
</protein>
<dbReference type="InterPro" id="IPR000515">
    <property type="entry name" value="MetI-like"/>
</dbReference>
<evidence type="ECO:0000313" key="9">
    <source>
        <dbReference type="EMBL" id="XDS48397.1"/>
    </source>
</evidence>
<evidence type="ECO:0000256" key="1">
    <source>
        <dbReference type="ARBA" id="ARBA00004141"/>
    </source>
</evidence>
<feature type="transmembrane region" description="Helical" evidence="6">
    <location>
        <begin position="188"/>
        <end position="208"/>
    </location>
</feature>
<feature type="transmembrane region" description="Helical" evidence="6">
    <location>
        <begin position="33"/>
        <end position="54"/>
    </location>
</feature>
<evidence type="ECO:0000259" key="7">
    <source>
        <dbReference type="PROSITE" id="PS50928"/>
    </source>
</evidence>
<dbReference type="InterPro" id="IPR051204">
    <property type="entry name" value="ABC_transp_perm/SBD"/>
</dbReference>
<reference evidence="10" key="1">
    <citation type="submission" date="2023-07" db="EMBL/GenBank/DDBJ databases">
        <title>Bifidobacterium aquikefiriaerophilum sp. nov. and Bifidobacterium eccum sp. nov., isolated from water kefir.</title>
        <authorList>
            <person name="Breselge S."/>
            <person name="Bellassi P."/>
            <person name="Barcenilla C."/>
            <person name="Alvarez-Ordonez A."/>
            <person name="Morelli L."/>
            <person name="Cotter P.D."/>
        </authorList>
    </citation>
    <scope>NUCLEOTIDE SEQUENCE</scope>
    <source>
        <strain evidence="10">WK012_4_13</strain>
        <strain evidence="9">WK013_4_14</strain>
        <strain evidence="8">WK048_4_13</strain>
    </source>
</reference>
<keyword evidence="2 6" id="KW-0813">Transport</keyword>
<dbReference type="RefSeq" id="WP_369342429.1">
    <property type="nucleotide sequence ID" value="NZ_CP129675.1"/>
</dbReference>
<comment type="similarity">
    <text evidence="6">Belongs to the binding-protein-dependent transport system permease family.</text>
</comment>
<comment type="subcellular location">
    <subcellularLocation>
        <location evidence="6">Cell membrane</location>
        <topology evidence="6">Multi-pass membrane protein</topology>
    </subcellularLocation>
    <subcellularLocation>
        <location evidence="1">Membrane</location>
        <topology evidence="1">Multi-pass membrane protein</topology>
    </subcellularLocation>
</comment>
<dbReference type="PROSITE" id="PS50928">
    <property type="entry name" value="ABC_TM1"/>
    <property type="match status" value="1"/>
</dbReference>
<dbReference type="SUPFAM" id="SSF161098">
    <property type="entry name" value="MetI-like"/>
    <property type="match status" value="1"/>
</dbReference>
<dbReference type="EMBL" id="CP129675">
    <property type="protein sequence ID" value="XDS46896.1"/>
    <property type="molecule type" value="Genomic_DNA"/>
</dbReference>
<dbReference type="GO" id="GO:0031460">
    <property type="term" value="P:glycine betaine transport"/>
    <property type="evidence" value="ECO:0007669"/>
    <property type="project" value="TreeGrafter"/>
</dbReference>
<sequence length="225" mass="24132">MNVFSQTLRWLGEASNWDGQGGIALRLMQHLEYSLATLAITCLIAIPLACYIGHYGKALSVISVVNAMRALPTLGMLSALALIFGLGISAPMIVMVMFAIPPVLAATYSGIANVSQTTTHAMRAIGFNEWQILWNVELPTAFPPILGGVRSAFTQIIATWTVAAFLPVGGLGRFLIDGLAVRDYPQMLGASFLVIGLSIAVDVVMLTLQSVIARHSRYSQIAQRA</sequence>
<dbReference type="KEGG" id="bfk:QN062_04695"/>
<accession>A0AB39URM9</accession>
<dbReference type="InterPro" id="IPR035906">
    <property type="entry name" value="MetI-like_sf"/>
</dbReference>
<dbReference type="Pfam" id="PF00528">
    <property type="entry name" value="BPD_transp_1"/>
    <property type="match status" value="1"/>
</dbReference>
<dbReference type="PANTHER" id="PTHR30177:SF33">
    <property type="entry name" value="POSSIBLE OSMOPROTECTANT (GLYCINE BETAINE_CARNITINE_CHOLINE_L-PROLINE) TRANSPORT INTEGRAL MEMBRANE PROTEIN ABC TRANSPORTER PROZ"/>
    <property type="match status" value="1"/>
</dbReference>
<keyword evidence="4 6" id="KW-1133">Transmembrane helix</keyword>
<keyword evidence="5 6" id="KW-0472">Membrane</keyword>
<feature type="transmembrane region" description="Helical" evidence="6">
    <location>
        <begin position="74"/>
        <end position="100"/>
    </location>
</feature>
<evidence type="ECO:0000313" key="8">
    <source>
        <dbReference type="EMBL" id="XDS46896.1"/>
    </source>
</evidence>
<proteinExistence type="inferred from homology"/>
<evidence type="ECO:0000313" key="10">
    <source>
        <dbReference type="EMBL" id="XDS51466.1"/>
    </source>
</evidence>
<organism evidence="10">
    <name type="scientific">Bifidobacterium fermentum</name>
    <dbReference type="NCBI Taxonomy" id="3059035"/>
    <lineage>
        <taxon>Bacteria</taxon>
        <taxon>Bacillati</taxon>
        <taxon>Actinomycetota</taxon>
        <taxon>Actinomycetes</taxon>
        <taxon>Bifidobacteriales</taxon>
        <taxon>Bifidobacteriaceae</taxon>
        <taxon>Bifidobacterium</taxon>
    </lineage>
</organism>
<evidence type="ECO:0000256" key="5">
    <source>
        <dbReference type="ARBA" id="ARBA00023136"/>
    </source>
</evidence>
<dbReference type="CDD" id="cd06261">
    <property type="entry name" value="TM_PBP2"/>
    <property type="match status" value="1"/>
</dbReference>
<dbReference type="EMBL" id="CP129683">
    <property type="protein sequence ID" value="XDS51466.1"/>
    <property type="molecule type" value="Genomic_DNA"/>
</dbReference>
<evidence type="ECO:0000256" key="4">
    <source>
        <dbReference type="ARBA" id="ARBA00022989"/>
    </source>
</evidence>
<dbReference type="GO" id="GO:0055085">
    <property type="term" value="P:transmembrane transport"/>
    <property type="evidence" value="ECO:0007669"/>
    <property type="project" value="InterPro"/>
</dbReference>
<dbReference type="EMBL" id="CP129682">
    <property type="protein sequence ID" value="XDS48397.1"/>
    <property type="molecule type" value="Genomic_DNA"/>
</dbReference>
<dbReference type="AlphaFoldDB" id="A0AB39URM9"/>